<feature type="compositionally biased region" description="Polar residues" evidence="1">
    <location>
        <begin position="171"/>
        <end position="181"/>
    </location>
</feature>
<dbReference type="Proteomes" id="UP000254866">
    <property type="component" value="Unassembled WGS sequence"/>
</dbReference>
<dbReference type="GeneID" id="43599716"/>
<dbReference type="AlphaFoldDB" id="A0A370TL64"/>
<keyword evidence="3" id="KW-1185">Reference proteome</keyword>
<evidence type="ECO:0000256" key="1">
    <source>
        <dbReference type="SAM" id="MobiDB-lite"/>
    </source>
</evidence>
<proteinExistence type="predicted"/>
<dbReference type="RefSeq" id="XP_031868911.1">
    <property type="nucleotide sequence ID" value="XM_032015490.1"/>
</dbReference>
<feature type="compositionally biased region" description="Basic and acidic residues" evidence="1">
    <location>
        <begin position="75"/>
        <end position="89"/>
    </location>
</feature>
<name>A0A370TL64_9HELO</name>
<reference evidence="2 3" key="1">
    <citation type="journal article" date="2018" name="IMA Fungus">
        <title>IMA Genome-F 9: Draft genome sequence of Annulohypoxylon stygium, Aspergillus mulundensis, Berkeleyomyces basicola (syn. Thielaviopsis basicola), Ceratocystis smalleyi, two Cercospora beticola strains, Coleophoma cylindrospora, Fusarium fracticaudum, Phialophora cf. hyalina, and Morchella septimelata.</title>
        <authorList>
            <person name="Wingfield B.D."/>
            <person name="Bills G.F."/>
            <person name="Dong Y."/>
            <person name="Huang W."/>
            <person name="Nel W.J."/>
            <person name="Swalarsk-Parry B.S."/>
            <person name="Vaghefi N."/>
            <person name="Wilken P.M."/>
            <person name="An Z."/>
            <person name="de Beer Z.W."/>
            <person name="De Vos L."/>
            <person name="Chen L."/>
            <person name="Duong T.A."/>
            <person name="Gao Y."/>
            <person name="Hammerbacher A."/>
            <person name="Kikkert J.R."/>
            <person name="Li Y."/>
            <person name="Li H."/>
            <person name="Li K."/>
            <person name="Li Q."/>
            <person name="Liu X."/>
            <person name="Ma X."/>
            <person name="Naidoo K."/>
            <person name="Pethybridge S.J."/>
            <person name="Sun J."/>
            <person name="Steenkamp E.T."/>
            <person name="van der Nest M.A."/>
            <person name="van Wyk S."/>
            <person name="Wingfield M.J."/>
            <person name="Xiong C."/>
            <person name="Yue Q."/>
            <person name="Zhang X."/>
        </authorList>
    </citation>
    <scope>NUCLEOTIDE SEQUENCE [LARGE SCALE GENOMIC DNA]</scope>
    <source>
        <strain evidence="2 3">BP 5553</strain>
    </source>
</reference>
<accession>A0A370TL64</accession>
<dbReference type="OrthoDB" id="5429537at2759"/>
<comment type="caution">
    <text evidence="2">The sequence shown here is derived from an EMBL/GenBank/DDBJ whole genome shotgun (WGS) entry which is preliminary data.</text>
</comment>
<feature type="region of interest" description="Disordered" evidence="1">
    <location>
        <begin position="68"/>
        <end position="194"/>
    </location>
</feature>
<feature type="compositionally biased region" description="Low complexity" evidence="1">
    <location>
        <begin position="107"/>
        <end position="116"/>
    </location>
</feature>
<organism evidence="2 3">
    <name type="scientific">Venustampulla echinocandica</name>
    <dbReference type="NCBI Taxonomy" id="2656787"/>
    <lineage>
        <taxon>Eukaryota</taxon>
        <taxon>Fungi</taxon>
        <taxon>Dikarya</taxon>
        <taxon>Ascomycota</taxon>
        <taxon>Pezizomycotina</taxon>
        <taxon>Leotiomycetes</taxon>
        <taxon>Helotiales</taxon>
        <taxon>Pleuroascaceae</taxon>
        <taxon>Venustampulla</taxon>
    </lineage>
</organism>
<gene>
    <name evidence="2" type="ORF">BP5553_06867</name>
</gene>
<feature type="compositionally biased region" description="Basic and acidic residues" evidence="1">
    <location>
        <begin position="147"/>
        <end position="156"/>
    </location>
</feature>
<sequence>MPSRRLSGDVTESYILHLIQSSPKRASTSPNTEDGIIPWGFGFEFESCLQAKWQDVLEQQEARLKKYSPFGMDADDARQPTPEDMREAYRQFIESELDDVHTPSPSPSRESMPRGPVQSVECRRPGYDNNSPHRGSAPKNRNGGHGIRTERKDDKIAPVGIKKRRKRGSARSLQNRSSTHPMETRSRKRATIST</sequence>
<evidence type="ECO:0000313" key="3">
    <source>
        <dbReference type="Proteomes" id="UP000254866"/>
    </source>
</evidence>
<protein>
    <submittedName>
        <fullName evidence="2">Uncharacterized protein</fullName>
    </submittedName>
</protein>
<evidence type="ECO:0000313" key="2">
    <source>
        <dbReference type="EMBL" id="RDL36255.1"/>
    </source>
</evidence>
<dbReference type="EMBL" id="NPIC01000005">
    <property type="protein sequence ID" value="RDL36255.1"/>
    <property type="molecule type" value="Genomic_DNA"/>
</dbReference>